<dbReference type="HOGENOM" id="CLU_048299_0_0_1"/>
<protein>
    <submittedName>
        <fullName evidence="1">Uncharacterized protein</fullName>
    </submittedName>
</protein>
<gene>
    <name evidence="1" type="ORF">SERLADRAFT_443927</name>
</gene>
<proteinExistence type="predicted"/>
<dbReference type="Proteomes" id="UP000008064">
    <property type="component" value="Unassembled WGS sequence"/>
</dbReference>
<dbReference type="OrthoDB" id="2579508at2759"/>
<dbReference type="AlphaFoldDB" id="F8PDZ3"/>
<dbReference type="KEGG" id="sla:SERLADRAFT_443927"/>
<reference evidence="1" key="1">
    <citation type="submission" date="2011-04" db="EMBL/GenBank/DDBJ databases">
        <title>Evolution of plant cell wall degrading machinery underlies the functional diversity of forest fungi.</title>
        <authorList>
            <consortium name="US DOE Joint Genome Institute (JGI-PGF)"/>
            <person name="Eastwood D.C."/>
            <person name="Floudas D."/>
            <person name="Binder M."/>
            <person name="Majcherczyk A."/>
            <person name="Schneider P."/>
            <person name="Aerts A."/>
            <person name="Asiegbu F.O."/>
            <person name="Baker S.E."/>
            <person name="Barry K."/>
            <person name="Bendiksby M."/>
            <person name="Blumentritt M."/>
            <person name="Coutinho P.M."/>
            <person name="Cullen D."/>
            <person name="Cullen D."/>
            <person name="Gathman A."/>
            <person name="Goodell B."/>
            <person name="Henrissat B."/>
            <person name="Ihrmark K."/>
            <person name="Kauserud H."/>
            <person name="Kohler A."/>
            <person name="LaButti K."/>
            <person name="Lapidus A."/>
            <person name="Lavin J.L."/>
            <person name="Lee Y.-H."/>
            <person name="Lindquist E."/>
            <person name="Lilly W."/>
            <person name="Lucas S."/>
            <person name="Morin E."/>
            <person name="Murat C."/>
            <person name="Oguiza J.A."/>
            <person name="Park J."/>
            <person name="Pisabarro A.G."/>
            <person name="Riley R."/>
            <person name="Rosling A."/>
            <person name="Salamov A."/>
            <person name="Schmidt O."/>
            <person name="Schmutz J."/>
            <person name="Skrede I."/>
            <person name="Stenlid J."/>
            <person name="Wiebenga A."/>
            <person name="Xie X."/>
            <person name="Kues U."/>
            <person name="Hibbett D.S."/>
            <person name="Hoffmeister D."/>
            <person name="Hogberg N."/>
            <person name="Martin F."/>
            <person name="Grigoriev I.V."/>
            <person name="Watkinson S.C."/>
        </authorList>
    </citation>
    <scope>NUCLEOTIDE SEQUENCE</scope>
    <source>
        <strain evidence="1">S7.9</strain>
    </source>
</reference>
<evidence type="ECO:0000313" key="1">
    <source>
        <dbReference type="EMBL" id="EGO18590.1"/>
    </source>
</evidence>
<accession>F8PDZ3</accession>
<dbReference type="RefSeq" id="XP_007324617.1">
    <property type="nucleotide sequence ID" value="XM_007324555.1"/>
</dbReference>
<sequence>MAWRATDNLRCYLQEARLPQMKPGPTVQRQLSENSHAFDNTLSVRSERYRKLQRVLPLNREELDDYICAWTEEFVPCLSLGVEDEDEKTGERFSVPCQPFYNVPPLPLGRPADIERLFMWMDHLPLETVQRTVHLLYPQTRKWTFISGEDSTDYRLFRSLMWSLPIEEPSTHPEVTHHSLCIFLQPPWILSVEDMEYFAAYQSFHLFNSNGSSPPLSLRNNDKIWSKVWDTCVRKDCPWFVVSTYAHWVFGVFSTGWTAAFVSPVYSYDSHDPTILQTLLFWAVSAMGLPGGWKIPVDRTEPAVPRQEVPCTVYDIIDLRTAEKEALAHFSPYASMSG</sequence>
<name>F8PDZ3_SERL9</name>
<dbReference type="EMBL" id="GL945447">
    <property type="protein sequence ID" value="EGO18590.1"/>
    <property type="molecule type" value="Genomic_DNA"/>
</dbReference>
<organism>
    <name type="scientific">Serpula lacrymans var. lacrymans (strain S7.9)</name>
    <name type="common">Dry rot fungus</name>
    <dbReference type="NCBI Taxonomy" id="578457"/>
    <lineage>
        <taxon>Eukaryota</taxon>
        <taxon>Fungi</taxon>
        <taxon>Dikarya</taxon>
        <taxon>Basidiomycota</taxon>
        <taxon>Agaricomycotina</taxon>
        <taxon>Agaricomycetes</taxon>
        <taxon>Agaricomycetidae</taxon>
        <taxon>Boletales</taxon>
        <taxon>Coniophorineae</taxon>
        <taxon>Serpulaceae</taxon>
        <taxon>Serpula</taxon>
    </lineage>
</organism>
<dbReference type="GeneID" id="18816023"/>